<evidence type="ECO:0000256" key="1">
    <source>
        <dbReference type="ARBA" id="ARBA00004651"/>
    </source>
</evidence>
<dbReference type="OrthoDB" id="7051771at2"/>
<feature type="transmembrane region" description="Helical" evidence="6">
    <location>
        <begin position="626"/>
        <end position="647"/>
    </location>
</feature>
<feature type="transmembrane region" description="Helical" evidence="6">
    <location>
        <begin position="567"/>
        <end position="586"/>
    </location>
</feature>
<evidence type="ECO:0000256" key="2">
    <source>
        <dbReference type="ARBA" id="ARBA00022475"/>
    </source>
</evidence>
<evidence type="ECO:0000256" key="4">
    <source>
        <dbReference type="ARBA" id="ARBA00022989"/>
    </source>
</evidence>
<accession>A0A3M2LB44</accession>
<keyword evidence="4 6" id="KW-1133">Transmembrane helix</keyword>
<dbReference type="Proteomes" id="UP000279275">
    <property type="component" value="Unassembled WGS sequence"/>
</dbReference>
<feature type="domain" description="Membrane transport protein MMPL" evidence="7">
    <location>
        <begin position="495"/>
        <end position="740"/>
    </location>
</feature>
<dbReference type="InterPro" id="IPR004869">
    <property type="entry name" value="MMPL_dom"/>
</dbReference>
<evidence type="ECO:0000313" key="8">
    <source>
        <dbReference type="EMBL" id="RMI34276.1"/>
    </source>
</evidence>
<dbReference type="PANTHER" id="PTHR33406">
    <property type="entry name" value="MEMBRANE PROTEIN MJ1562-RELATED"/>
    <property type="match status" value="1"/>
</dbReference>
<organism evidence="8 9">
    <name type="scientific">Nocardia stercoris</name>
    <dbReference type="NCBI Taxonomy" id="2483361"/>
    <lineage>
        <taxon>Bacteria</taxon>
        <taxon>Bacillati</taxon>
        <taxon>Actinomycetota</taxon>
        <taxon>Actinomycetes</taxon>
        <taxon>Mycobacteriales</taxon>
        <taxon>Nocardiaceae</taxon>
        <taxon>Nocardia</taxon>
    </lineage>
</organism>
<keyword evidence="9" id="KW-1185">Reference proteome</keyword>
<protein>
    <submittedName>
        <fullName evidence="8">MMPL family transporter</fullName>
    </submittedName>
</protein>
<dbReference type="PANTHER" id="PTHR33406:SF13">
    <property type="entry name" value="MEMBRANE PROTEIN YDFJ"/>
    <property type="match status" value="1"/>
</dbReference>
<dbReference type="SUPFAM" id="SSF82866">
    <property type="entry name" value="Multidrug efflux transporter AcrB transmembrane domain"/>
    <property type="match status" value="2"/>
</dbReference>
<reference evidence="8 9" key="1">
    <citation type="submission" date="2018-10" db="EMBL/GenBank/DDBJ databases">
        <title>Isolation from cow dung.</title>
        <authorList>
            <person name="Ling L."/>
        </authorList>
    </citation>
    <scope>NUCLEOTIDE SEQUENCE [LARGE SCALE GENOMIC DNA]</scope>
    <source>
        <strain evidence="8 9">NEAU-LL90</strain>
    </source>
</reference>
<keyword evidence="5 6" id="KW-0472">Membrane</keyword>
<keyword evidence="3 6" id="KW-0812">Transmembrane</keyword>
<dbReference type="GO" id="GO:0005886">
    <property type="term" value="C:plasma membrane"/>
    <property type="evidence" value="ECO:0007669"/>
    <property type="project" value="UniProtKB-SubCell"/>
</dbReference>
<gene>
    <name evidence="8" type="ORF">EBN03_07715</name>
</gene>
<dbReference type="RefSeq" id="WP_122187201.1">
    <property type="nucleotide sequence ID" value="NZ_RFFH01000002.1"/>
</dbReference>
<name>A0A3M2LB44_9NOCA</name>
<sequence length="771" mass="80846">MSVFLYLWGKFAFRRKWFVIPAWIVLLVVLAGVGAAVSKPFQDKFTAPDLPSQRATEILDRHFPGMSAAFNGAAITGTYVIGAPAGQKLTDPANAAALEGLVQRLGALPIIDKNHPVIDPIQQTKQVGAPAGIDCLNGNPASNPQFAAVCSAAPLNVLSKDDPKSVAKLDAIFAIKAFSDITADDRKAADDAAEPARAAGLEVDLTGMIAQQAQNSNSAEIVGVAVALVVMAIAFGAIVAAFVPILTAIVGVGAAASVVLIGTSHFTMPTFTPVLGSMIGLALSIDYALFVVSRYKHELTVQDSPEEAAGIATGTAGSAVVFAGLTVIIALAGLSIVGVSFLTYMGVGGAIAALFAVLVAIGLLPALMGAFGRFLFRPKLPGIAKYDPEDDNSVTLGMRIARVIGKWPWLTLGLSVVILALLALPATQMQLGVPGGDSAQPGTSVRKAYDLQTKGFGEGANGTLLVAVDLSKVPQNQRAQALDELRTKLAGYSGMDYLTAAVPSPDGQAAMFTGVPKSGPNNQETTDLVRNGRAEENDLRAKYGMEYGITGQTAISVDFDQLLLSKIAPYLAIVAGAAFLLLIAVFRSILVPLTGALGFLLSMAATFGATVAVFQQDKLGIADGGHPIISFLPIMLIGLVFGLAMDYQVFLVTRMREEYVHGQEPIPAMERGYHHGARVVTAAAIIMISVFGGFMLSPDVTSKSMGFALAAGVFFDAFLVRMVVVPSLLALMGRAAWWIPKWLSRIVPDIDVEGARLRELQQPGRHAQPVG</sequence>
<evidence type="ECO:0000313" key="9">
    <source>
        <dbReference type="Proteomes" id="UP000279275"/>
    </source>
</evidence>
<feature type="transmembrane region" description="Helical" evidence="6">
    <location>
        <begin position="350"/>
        <end position="376"/>
    </location>
</feature>
<dbReference type="EMBL" id="RFFH01000002">
    <property type="protein sequence ID" value="RMI34276.1"/>
    <property type="molecule type" value="Genomic_DNA"/>
</dbReference>
<feature type="transmembrane region" description="Helical" evidence="6">
    <location>
        <begin position="679"/>
        <end position="696"/>
    </location>
</feature>
<comment type="caution">
    <text evidence="8">The sequence shown here is derived from an EMBL/GenBank/DDBJ whole genome shotgun (WGS) entry which is preliminary data.</text>
</comment>
<feature type="transmembrane region" description="Helical" evidence="6">
    <location>
        <begin position="407"/>
        <end position="426"/>
    </location>
</feature>
<proteinExistence type="predicted"/>
<feature type="transmembrane region" description="Helical" evidence="6">
    <location>
        <begin position="274"/>
        <end position="292"/>
    </location>
</feature>
<evidence type="ECO:0000259" key="7">
    <source>
        <dbReference type="Pfam" id="PF03176"/>
    </source>
</evidence>
<feature type="transmembrane region" description="Helical" evidence="6">
    <location>
        <begin position="319"/>
        <end position="344"/>
    </location>
</feature>
<feature type="transmembrane region" description="Helical" evidence="6">
    <location>
        <begin position="593"/>
        <end position="614"/>
    </location>
</feature>
<keyword evidence="2" id="KW-1003">Cell membrane</keyword>
<feature type="transmembrane region" description="Helical" evidence="6">
    <location>
        <begin position="221"/>
        <end position="242"/>
    </location>
</feature>
<dbReference type="Gene3D" id="1.20.1640.10">
    <property type="entry name" value="Multidrug efflux transporter AcrB transmembrane domain"/>
    <property type="match status" value="2"/>
</dbReference>
<evidence type="ECO:0000256" key="5">
    <source>
        <dbReference type="ARBA" id="ARBA00023136"/>
    </source>
</evidence>
<comment type="subcellular location">
    <subcellularLocation>
        <location evidence="1">Cell membrane</location>
        <topology evidence="1">Multi-pass membrane protein</topology>
    </subcellularLocation>
</comment>
<feature type="domain" description="Membrane transport protein MMPL" evidence="7">
    <location>
        <begin position="46"/>
        <end position="379"/>
    </location>
</feature>
<feature type="transmembrane region" description="Helical" evidence="6">
    <location>
        <begin position="708"/>
        <end position="731"/>
    </location>
</feature>
<dbReference type="InterPro" id="IPR050545">
    <property type="entry name" value="Mycobact_MmpL"/>
</dbReference>
<evidence type="ECO:0000256" key="6">
    <source>
        <dbReference type="SAM" id="Phobius"/>
    </source>
</evidence>
<evidence type="ECO:0000256" key="3">
    <source>
        <dbReference type="ARBA" id="ARBA00022692"/>
    </source>
</evidence>
<dbReference type="Pfam" id="PF03176">
    <property type="entry name" value="MMPL"/>
    <property type="match status" value="2"/>
</dbReference>
<dbReference type="AlphaFoldDB" id="A0A3M2LB44"/>